<feature type="binding site" evidence="6">
    <location>
        <position position="76"/>
    </location>
    <ligand>
        <name>substrate</name>
    </ligand>
</feature>
<dbReference type="GO" id="GO:0006537">
    <property type="term" value="P:glutamate biosynthetic process"/>
    <property type="evidence" value="ECO:0007669"/>
    <property type="project" value="TreeGrafter"/>
</dbReference>
<dbReference type="Gene3D" id="3.40.710.10">
    <property type="entry name" value="DD-peptidase/beta-lactamase superfamily"/>
    <property type="match status" value="1"/>
</dbReference>
<feature type="binding site" evidence="6">
    <location>
        <position position="201"/>
    </location>
    <ligand>
        <name>substrate</name>
    </ligand>
</feature>
<dbReference type="EMBL" id="LNYX01000002">
    <property type="protein sequence ID" value="KTD66176.1"/>
    <property type="molecule type" value="Genomic_DNA"/>
</dbReference>
<comment type="catalytic activity">
    <reaction evidence="5 6">
        <text>L-glutamine + H2O = L-glutamate + NH4(+)</text>
        <dbReference type="Rhea" id="RHEA:15889"/>
        <dbReference type="ChEBI" id="CHEBI:15377"/>
        <dbReference type="ChEBI" id="CHEBI:28938"/>
        <dbReference type="ChEBI" id="CHEBI:29985"/>
        <dbReference type="ChEBI" id="CHEBI:58359"/>
        <dbReference type="EC" id="3.5.1.2"/>
    </reaction>
</comment>
<dbReference type="STRING" id="452.Lspi_0239"/>
<dbReference type="PANTHER" id="PTHR12544:SF29">
    <property type="entry name" value="GLUTAMINASE"/>
    <property type="match status" value="1"/>
</dbReference>
<dbReference type="GO" id="GO:0006543">
    <property type="term" value="P:L-glutamine catabolic process"/>
    <property type="evidence" value="ECO:0007669"/>
    <property type="project" value="TreeGrafter"/>
</dbReference>
<comment type="similarity">
    <text evidence="1 6">Belongs to the glutaminase family.</text>
</comment>
<gene>
    <name evidence="6" type="primary">glsA</name>
    <name evidence="7" type="ORF">Lspi_0239</name>
</gene>
<feature type="binding site" evidence="6">
    <location>
        <position position="253"/>
    </location>
    <ligand>
        <name>substrate</name>
    </ligand>
</feature>
<evidence type="ECO:0000256" key="1">
    <source>
        <dbReference type="ARBA" id="ARBA00011076"/>
    </source>
</evidence>
<dbReference type="InterPro" id="IPR015868">
    <property type="entry name" value="Glutaminase"/>
</dbReference>
<dbReference type="NCBIfam" id="TIGR03814">
    <property type="entry name" value="Gln_ase"/>
    <property type="match status" value="1"/>
</dbReference>
<evidence type="ECO:0000256" key="3">
    <source>
        <dbReference type="ARBA" id="ARBA00012918"/>
    </source>
</evidence>
<reference evidence="7 8" key="1">
    <citation type="submission" date="2015-11" db="EMBL/GenBank/DDBJ databases">
        <title>Genomic analysis of 38 Legionella species identifies large and diverse effector repertoires.</title>
        <authorList>
            <person name="Burstein D."/>
            <person name="Amaro F."/>
            <person name="Zusman T."/>
            <person name="Lifshitz Z."/>
            <person name="Cohen O."/>
            <person name="Gilbert J.A."/>
            <person name="Pupko T."/>
            <person name="Shuman H.A."/>
            <person name="Segal G."/>
        </authorList>
    </citation>
    <scope>NUCLEOTIDE SEQUENCE [LARGE SCALE GENOMIC DNA]</scope>
    <source>
        <strain evidence="7 8">Mt.St.Helens-9</strain>
    </source>
</reference>
<protein>
    <recommendedName>
        <fullName evidence="3 6">Glutaminase</fullName>
        <ecNumber evidence="3 6">3.5.1.2</ecNumber>
    </recommendedName>
</protein>
<dbReference type="AlphaFoldDB" id="A0A0W0ZAK6"/>
<feature type="binding site" evidence="6">
    <location>
        <position position="127"/>
    </location>
    <ligand>
        <name>substrate</name>
    </ligand>
</feature>
<dbReference type="SUPFAM" id="SSF56601">
    <property type="entry name" value="beta-lactamase/transpeptidase-like"/>
    <property type="match status" value="1"/>
</dbReference>
<comment type="subunit">
    <text evidence="2 6">Homotetramer.</text>
</comment>
<accession>A0A0W0ZAK6</accession>
<feature type="binding site" evidence="6">
    <location>
        <position position="170"/>
    </location>
    <ligand>
        <name>substrate</name>
    </ligand>
</feature>
<comment type="caution">
    <text evidence="7">The sequence shown here is derived from an EMBL/GenBank/DDBJ whole genome shotgun (WGS) entry which is preliminary data.</text>
</comment>
<dbReference type="PATRIC" id="fig|452.5.peg.262"/>
<dbReference type="EC" id="3.5.1.2" evidence="3 6"/>
<name>A0A0W0ZAK6_LEGSP</name>
<evidence type="ECO:0000313" key="8">
    <source>
        <dbReference type="Proteomes" id="UP000054877"/>
    </source>
</evidence>
<feature type="binding site" evidence="6">
    <location>
        <position position="271"/>
    </location>
    <ligand>
        <name>substrate</name>
    </ligand>
</feature>
<dbReference type="InterPro" id="IPR012338">
    <property type="entry name" value="Beta-lactam/transpept-like"/>
</dbReference>
<dbReference type="Proteomes" id="UP000054877">
    <property type="component" value="Unassembled WGS sequence"/>
</dbReference>
<dbReference type="Pfam" id="PF04960">
    <property type="entry name" value="Glutaminase"/>
    <property type="match status" value="1"/>
</dbReference>
<evidence type="ECO:0000256" key="2">
    <source>
        <dbReference type="ARBA" id="ARBA00011881"/>
    </source>
</evidence>
<keyword evidence="6" id="KW-0007">Acetylation</keyword>
<feature type="binding site" evidence="6">
    <location>
        <position position="177"/>
    </location>
    <ligand>
        <name>substrate</name>
    </ligand>
</feature>
<keyword evidence="8" id="KW-1185">Reference proteome</keyword>
<dbReference type="HAMAP" id="MF_00313">
    <property type="entry name" value="Glutaminase"/>
    <property type="match status" value="1"/>
</dbReference>
<proteinExistence type="inferred from homology"/>
<dbReference type="PANTHER" id="PTHR12544">
    <property type="entry name" value="GLUTAMINASE"/>
    <property type="match status" value="1"/>
</dbReference>
<evidence type="ECO:0000256" key="4">
    <source>
        <dbReference type="ARBA" id="ARBA00022801"/>
    </source>
</evidence>
<evidence type="ECO:0000313" key="7">
    <source>
        <dbReference type="EMBL" id="KTD66176.1"/>
    </source>
</evidence>
<dbReference type="GO" id="GO:0004359">
    <property type="term" value="F:glutaminase activity"/>
    <property type="evidence" value="ECO:0007669"/>
    <property type="project" value="UniProtKB-UniRule"/>
</dbReference>
<evidence type="ECO:0000256" key="6">
    <source>
        <dbReference type="HAMAP-Rule" id="MF_00313"/>
    </source>
</evidence>
<sequence length="319" mass="34843">MYGFLSKNFMTAKSLSIKLLKEAVQVAELNHQGKTADYIPELANVNQDLTAIAVQKPGESAISYTNLPLQPVTLQSTSKLIPLIGLLEEFGANRLFEWVKVEPSGDDFASITRLEQFGPKPSNPMLNAGAITLCSHIPGTGEQQFGWIESWVQKLFNQRLSLNPLVFASEKRTGDRNRSLAYLLKSRNNLAMDVHETLDLYFTLCSYEALPEQILYLPTLLANAGKDPESGKQVISSETCKITLAIMATCGLYDESGTHMVKTGMPAKSGVSGYTLAVVPGKAGVVVLSPRVNAKGNSIRGEIMLEHLATAMNWHFAIP</sequence>
<evidence type="ECO:0000256" key="5">
    <source>
        <dbReference type="ARBA" id="ARBA00049534"/>
    </source>
</evidence>
<organism evidence="7 8">
    <name type="scientific">Legionella spiritensis</name>
    <dbReference type="NCBI Taxonomy" id="452"/>
    <lineage>
        <taxon>Bacteria</taxon>
        <taxon>Pseudomonadati</taxon>
        <taxon>Pseudomonadota</taxon>
        <taxon>Gammaproteobacteria</taxon>
        <taxon>Legionellales</taxon>
        <taxon>Legionellaceae</taxon>
        <taxon>Legionella</taxon>
    </lineage>
</organism>
<keyword evidence="4 6" id="KW-0378">Hydrolase</keyword>